<accession>A0A9J6CEJ1</accession>
<sequence>MDYFPNEIILKIFKYLDRDGLKEMLCVNKRFRELIITNSFLMRRLPLNVSKNWLSKIEFANNYGDFVKSLTMDYTIFETIDEFKIFINLFANIEKLKINYIYIKQPDYEIIKNSSIESHEIKNTENEEEERVAFDNLKTIDISSKFFGYITNIDTKILNHLNTFKIQSLAIKLPMQKFSSNFIDFLCKQSKLKELSVFDEFIDSFLFDDFTENITYNQFISSLFEIDLSKKATFQLKKLAINYRGDHRENFQKFLSTQNELEELEIRKYEDDFVRFKITFDLIRDFRVRKLIIPLELMQTNLIYDIENFINKNVIELTLKGYNNDPVLFNIMLKIFPNIKRLRLEYMLEFACENLSTLQHLEILEADHFKIDCMKNVKINKLKKLVIGNLYPILYTDWEEVTKINANIQEIVINEVSHFNTLTCIKNSVTLLLRDLKRLSFLKIIQNESSDCLRIIADMKTKKLKLSPLAMKMLREILTNHTRFDAINYLF</sequence>
<dbReference type="Proteomes" id="UP001107558">
    <property type="component" value="Chromosome 1"/>
</dbReference>
<feature type="domain" description="F-box" evidence="1">
    <location>
        <begin position="1"/>
        <end position="45"/>
    </location>
</feature>
<dbReference type="InterPro" id="IPR036047">
    <property type="entry name" value="F-box-like_dom_sf"/>
</dbReference>
<protein>
    <recommendedName>
        <fullName evidence="1">F-box domain-containing protein</fullName>
    </recommendedName>
</protein>
<comment type="caution">
    <text evidence="2">The sequence shown here is derived from an EMBL/GenBank/DDBJ whole genome shotgun (WGS) entry which is preliminary data.</text>
</comment>
<dbReference type="AlphaFoldDB" id="A0A9J6CEJ1"/>
<evidence type="ECO:0000259" key="1">
    <source>
        <dbReference type="PROSITE" id="PS50181"/>
    </source>
</evidence>
<gene>
    <name evidence="2" type="ORF">PVAND_010096</name>
</gene>
<evidence type="ECO:0000313" key="2">
    <source>
        <dbReference type="EMBL" id="KAG5680601.1"/>
    </source>
</evidence>
<evidence type="ECO:0000313" key="3">
    <source>
        <dbReference type="Proteomes" id="UP001107558"/>
    </source>
</evidence>
<dbReference type="InterPro" id="IPR001810">
    <property type="entry name" value="F-box_dom"/>
</dbReference>
<dbReference type="PROSITE" id="PS50181">
    <property type="entry name" value="FBOX"/>
    <property type="match status" value="1"/>
</dbReference>
<dbReference type="Pfam" id="PF12937">
    <property type="entry name" value="F-box-like"/>
    <property type="match status" value="1"/>
</dbReference>
<proteinExistence type="predicted"/>
<reference evidence="2" key="1">
    <citation type="submission" date="2021-03" db="EMBL/GenBank/DDBJ databases">
        <title>Chromosome level genome of the anhydrobiotic midge Polypedilum vanderplanki.</title>
        <authorList>
            <person name="Yoshida Y."/>
            <person name="Kikawada T."/>
            <person name="Gusev O."/>
        </authorList>
    </citation>
    <scope>NUCLEOTIDE SEQUENCE</scope>
    <source>
        <strain evidence="2">NIAS01</strain>
        <tissue evidence="2">Whole body or cell culture</tissue>
    </source>
</reference>
<organism evidence="2 3">
    <name type="scientific">Polypedilum vanderplanki</name>
    <name type="common">Sleeping chironomid midge</name>
    <dbReference type="NCBI Taxonomy" id="319348"/>
    <lineage>
        <taxon>Eukaryota</taxon>
        <taxon>Metazoa</taxon>
        <taxon>Ecdysozoa</taxon>
        <taxon>Arthropoda</taxon>
        <taxon>Hexapoda</taxon>
        <taxon>Insecta</taxon>
        <taxon>Pterygota</taxon>
        <taxon>Neoptera</taxon>
        <taxon>Endopterygota</taxon>
        <taxon>Diptera</taxon>
        <taxon>Nematocera</taxon>
        <taxon>Chironomoidea</taxon>
        <taxon>Chironomidae</taxon>
        <taxon>Chironominae</taxon>
        <taxon>Polypedilum</taxon>
        <taxon>Polypedilum</taxon>
    </lineage>
</organism>
<dbReference type="OrthoDB" id="7787668at2759"/>
<keyword evidence="3" id="KW-1185">Reference proteome</keyword>
<name>A0A9J6CEJ1_POLVA</name>
<dbReference type="Gene3D" id="1.20.1280.50">
    <property type="match status" value="1"/>
</dbReference>
<dbReference type="EMBL" id="JADBJN010000001">
    <property type="protein sequence ID" value="KAG5680601.1"/>
    <property type="molecule type" value="Genomic_DNA"/>
</dbReference>
<dbReference type="SUPFAM" id="SSF81383">
    <property type="entry name" value="F-box domain"/>
    <property type="match status" value="1"/>
</dbReference>
<dbReference type="CDD" id="cd09917">
    <property type="entry name" value="F-box_SF"/>
    <property type="match status" value="1"/>
</dbReference>